<dbReference type="PROSITE" id="PS51819">
    <property type="entry name" value="VOC"/>
    <property type="match status" value="1"/>
</dbReference>
<protein>
    <recommendedName>
        <fullName evidence="1">VOC domain-containing protein</fullName>
    </recommendedName>
</protein>
<accession>A0A381PQW6</accession>
<dbReference type="AlphaFoldDB" id="A0A381PQW6"/>
<evidence type="ECO:0000313" key="2">
    <source>
        <dbReference type="EMBL" id="SUZ68477.1"/>
    </source>
</evidence>
<evidence type="ECO:0000259" key="1">
    <source>
        <dbReference type="PROSITE" id="PS51819"/>
    </source>
</evidence>
<dbReference type="PANTHER" id="PTHR21366">
    <property type="entry name" value="GLYOXALASE FAMILY PROTEIN"/>
    <property type="match status" value="1"/>
</dbReference>
<gene>
    <name evidence="2" type="ORF">METZ01_LOCUS21331</name>
</gene>
<feature type="domain" description="VOC" evidence="1">
    <location>
        <begin position="6"/>
        <end position="123"/>
    </location>
</feature>
<dbReference type="Pfam" id="PF00903">
    <property type="entry name" value="Glyoxalase"/>
    <property type="match status" value="1"/>
</dbReference>
<proteinExistence type="predicted"/>
<name>A0A381PQW6_9ZZZZ</name>
<organism evidence="2">
    <name type="scientific">marine metagenome</name>
    <dbReference type="NCBI Taxonomy" id="408172"/>
    <lineage>
        <taxon>unclassified sequences</taxon>
        <taxon>metagenomes</taxon>
        <taxon>ecological metagenomes</taxon>
    </lineage>
</organism>
<dbReference type="SUPFAM" id="SSF54593">
    <property type="entry name" value="Glyoxalase/Bleomycin resistance protein/Dihydroxybiphenyl dioxygenase"/>
    <property type="match status" value="1"/>
</dbReference>
<dbReference type="PANTHER" id="PTHR21366:SF14">
    <property type="entry name" value="GLYOXALASE DOMAIN-CONTAINING PROTEIN 5"/>
    <property type="match status" value="1"/>
</dbReference>
<dbReference type="Gene3D" id="3.10.180.10">
    <property type="entry name" value="2,3-Dihydroxybiphenyl 1,2-Dioxygenase, domain 1"/>
    <property type="match status" value="1"/>
</dbReference>
<dbReference type="EMBL" id="UINC01001039">
    <property type="protein sequence ID" value="SUZ68477.1"/>
    <property type="molecule type" value="Genomic_DNA"/>
</dbReference>
<sequence>MATPVKVAHFVLCTSDIDKLAEWYCSVLNAQVVHRNKKIAFATFDDEHHRVAFVDRGFEKDPDSERNGVDHVAFTYARLEDLLSNYVRLRDEGILPERTINHGMTTSMYYRDPDGNRIELQVENFTDPQDGIDFMNGPVFEANPIGVLFDADELVDRFEAGVPLEQLVRQGST</sequence>
<dbReference type="InterPro" id="IPR037523">
    <property type="entry name" value="VOC_core"/>
</dbReference>
<dbReference type="InterPro" id="IPR029068">
    <property type="entry name" value="Glyas_Bleomycin-R_OHBP_Dase"/>
</dbReference>
<dbReference type="InterPro" id="IPR050383">
    <property type="entry name" value="GlyoxalaseI/FosfomycinResist"/>
</dbReference>
<dbReference type="InterPro" id="IPR004360">
    <property type="entry name" value="Glyas_Fos-R_dOase_dom"/>
</dbReference>
<reference evidence="2" key="1">
    <citation type="submission" date="2018-05" db="EMBL/GenBank/DDBJ databases">
        <authorList>
            <person name="Lanie J.A."/>
            <person name="Ng W.-L."/>
            <person name="Kazmierczak K.M."/>
            <person name="Andrzejewski T.M."/>
            <person name="Davidsen T.M."/>
            <person name="Wayne K.J."/>
            <person name="Tettelin H."/>
            <person name="Glass J.I."/>
            <person name="Rusch D."/>
            <person name="Podicherti R."/>
            <person name="Tsui H.-C.T."/>
            <person name="Winkler M.E."/>
        </authorList>
    </citation>
    <scope>NUCLEOTIDE SEQUENCE</scope>
</reference>